<keyword evidence="4 7" id="KW-1133">Transmembrane helix</keyword>
<protein>
    <recommendedName>
        <fullName evidence="8">PGG domain-containing protein</fullName>
    </recommendedName>
</protein>
<evidence type="ECO:0000256" key="3">
    <source>
        <dbReference type="ARBA" id="ARBA00022737"/>
    </source>
</evidence>
<dbReference type="AlphaFoldDB" id="A0AAD4TGD4"/>
<feature type="transmembrane region" description="Helical" evidence="7">
    <location>
        <begin position="51"/>
        <end position="78"/>
    </location>
</feature>
<evidence type="ECO:0000259" key="8">
    <source>
        <dbReference type="Pfam" id="PF13962"/>
    </source>
</evidence>
<evidence type="ECO:0000313" key="9">
    <source>
        <dbReference type="EMBL" id="KAI3955348.1"/>
    </source>
</evidence>
<name>A0AAD4TGD4_9MAGN</name>
<dbReference type="Proteomes" id="UP001202328">
    <property type="component" value="Unassembled WGS sequence"/>
</dbReference>
<evidence type="ECO:0000313" key="10">
    <source>
        <dbReference type="Proteomes" id="UP001202328"/>
    </source>
</evidence>
<feature type="transmembrane region" description="Helical" evidence="7">
    <location>
        <begin position="12"/>
        <end position="30"/>
    </location>
</feature>
<reference evidence="9" key="1">
    <citation type="submission" date="2022-04" db="EMBL/GenBank/DDBJ databases">
        <title>A functionally conserved STORR gene fusion in Papaver species that diverged 16.8 million years ago.</title>
        <authorList>
            <person name="Catania T."/>
        </authorList>
    </citation>
    <scope>NUCLEOTIDE SEQUENCE</scope>
    <source>
        <strain evidence="9">S-188037</strain>
    </source>
</reference>
<evidence type="ECO:0000256" key="5">
    <source>
        <dbReference type="ARBA" id="ARBA00023043"/>
    </source>
</evidence>
<evidence type="ECO:0000256" key="2">
    <source>
        <dbReference type="ARBA" id="ARBA00022692"/>
    </source>
</evidence>
<sequence length="123" mass="13567">MALLVDKPSFIVFIVSNSLAMVLSALAILIQFVGKMVSLSSIQTDFKNEKLLITTILCNLLSIFAMMVAIVSGTYTVLGHVPGLAIPICILGCIFFVLSFFVIYVIVKWLKEEYSKDDEVDVN</sequence>
<keyword evidence="10" id="KW-1185">Reference proteome</keyword>
<keyword evidence="5" id="KW-0040">ANK repeat</keyword>
<dbReference type="Pfam" id="PF13962">
    <property type="entry name" value="PGG"/>
    <property type="match status" value="1"/>
</dbReference>
<dbReference type="InterPro" id="IPR026961">
    <property type="entry name" value="PGG_dom"/>
</dbReference>
<keyword evidence="3" id="KW-0677">Repeat</keyword>
<keyword evidence="6 7" id="KW-0472">Membrane</keyword>
<gene>
    <name evidence="9" type="ORF">MKW98_018449</name>
</gene>
<evidence type="ECO:0000256" key="1">
    <source>
        <dbReference type="ARBA" id="ARBA00004141"/>
    </source>
</evidence>
<organism evidence="9 10">
    <name type="scientific">Papaver atlanticum</name>
    <dbReference type="NCBI Taxonomy" id="357466"/>
    <lineage>
        <taxon>Eukaryota</taxon>
        <taxon>Viridiplantae</taxon>
        <taxon>Streptophyta</taxon>
        <taxon>Embryophyta</taxon>
        <taxon>Tracheophyta</taxon>
        <taxon>Spermatophyta</taxon>
        <taxon>Magnoliopsida</taxon>
        <taxon>Ranunculales</taxon>
        <taxon>Papaveraceae</taxon>
        <taxon>Papaveroideae</taxon>
        <taxon>Papaver</taxon>
    </lineage>
</organism>
<feature type="domain" description="PGG" evidence="8">
    <location>
        <begin position="2"/>
        <end position="77"/>
    </location>
</feature>
<dbReference type="PANTHER" id="PTHR24186">
    <property type="entry name" value="PROTEIN PHOSPHATASE 1 REGULATORY SUBUNIT"/>
    <property type="match status" value="1"/>
</dbReference>
<dbReference type="GO" id="GO:0005886">
    <property type="term" value="C:plasma membrane"/>
    <property type="evidence" value="ECO:0007669"/>
    <property type="project" value="TreeGrafter"/>
</dbReference>
<evidence type="ECO:0000256" key="6">
    <source>
        <dbReference type="ARBA" id="ARBA00023136"/>
    </source>
</evidence>
<accession>A0AAD4TGD4</accession>
<comment type="subcellular location">
    <subcellularLocation>
        <location evidence="1">Membrane</location>
        <topology evidence="1">Multi-pass membrane protein</topology>
    </subcellularLocation>
</comment>
<evidence type="ECO:0000256" key="7">
    <source>
        <dbReference type="SAM" id="Phobius"/>
    </source>
</evidence>
<keyword evidence="2 7" id="KW-0812">Transmembrane</keyword>
<comment type="caution">
    <text evidence="9">The sequence shown here is derived from an EMBL/GenBank/DDBJ whole genome shotgun (WGS) entry which is preliminary data.</text>
</comment>
<dbReference type="EMBL" id="JAJJMB010001752">
    <property type="protein sequence ID" value="KAI3955348.1"/>
    <property type="molecule type" value="Genomic_DNA"/>
</dbReference>
<evidence type="ECO:0000256" key="4">
    <source>
        <dbReference type="ARBA" id="ARBA00022989"/>
    </source>
</evidence>
<feature type="transmembrane region" description="Helical" evidence="7">
    <location>
        <begin position="84"/>
        <end position="107"/>
    </location>
</feature>
<dbReference type="PANTHER" id="PTHR24186:SF53">
    <property type="entry name" value="PGG DOMAIN-CONTAINING PROTEIN"/>
    <property type="match status" value="1"/>
</dbReference>
<proteinExistence type="predicted"/>